<organism evidence="1 2">
    <name type="scientific">Kalanchoe fedtschenkoi</name>
    <name type="common">Lavender scallops</name>
    <name type="synonym">South American air plant</name>
    <dbReference type="NCBI Taxonomy" id="63787"/>
    <lineage>
        <taxon>Eukaryota</taxon>
        <taxon>Viridiplantae</taxon>
        <taxon>Streptophyta</taxon>
        <taxon>Embryophyta</taxon>
        <taxon>Tracheophyta</taxon>
        <taxon>Spermatophyta</taxon>
        <taxon>Magnoliopsida</taxon>
        <taxon>eudicotyledons</taxon>
        <taxon>Gunneridae</taxon>
        <taxon>Pentapetalae</taxon>
        <taxon>Saxifragales</taxon>
        <taxon>Crassulaceae</taxon>
        <taxon>Kalanchoe</taxon>
    </lineage>
</organism>
<proteinExistence type="predicted"/>
<accession>A0A7N0R7W4</accession>
<sequence length="55" mass="6253">MMVSGFLTTCFVSDQMGDNGDVLPCPCQLPDKVVCQKQNEKMMKMKMMKMINKMS</sequence>
<dbReference type="EnsemblPlants" id="Kaladp0001s0005.1.v1.1">
    <property type="protein sequence ID" value="Kaladp0001s0005.1.v1.1.CDS.1"/>
    <property type="gene ID" value="Kaladp0001s0005.v1.1"/>
</dbReference>
<evidence type="ECO:0000313" key="2">
    <source>
        <dbReference type="Proteomes" id="UP000594263"/>
    </source>
</evidence>
<keyword evidence="2" id="KW-1185">Reference proteome</keyword>
<evidence type="ECO:0000313" key="1">
    <source>
        <dbReference type="EnsemblPlants" id="Kaladp0001s0005.1.v1.1.CDS.1"/>
    </source>
</evidence>
<dbReference type="Gramene" id="Kaladp0001s0005.1.v1.1">
    <property type="protein sequence ID" value="Kaladp0001s0005.1.v1.1.CDS.1"/>
    <property type="gene ID" value="Kaladp0001s0005.v1.1"/>
</dbReference>
<name>A0A7N0R7W4_KALFE</name>
<reference evidence="1" key="1">
    <citation type="submission" date="2021-01" db="UniProtKB">
        <authorList>
            <consortium name="EnsemblPlants"/>
        </authorList>
    </citation>
    <scope>IDENTIFICATION</scope>
</reference>
<protein>
    <submittedName>
        <fullName evidence="1">Uncharacterized protein</fullName>
    </submittedName>
</protein>
<dbReference type="AlphaFoldDB" id="A0A7N0R7W4"/>
<dbReference type="Proteomes" id="UP000594263">
    <property type="component" value="Unplaced"/>
</dbReference>